<feature type="transmembrane region" description="Helical" evidence="1">
    <location>
        <begin position="60"/>
        <end position="83"/>
    </location>
</feature>
<dbReference type="RefSeq" id="WP_153464693.1">
    <property type="nucleotide sequence ID" value="NZ_WBOF01000001.1"/>
</dbReference>
<proteinExistence type="predicted"/>
<dbReference type="OrthoDB" id="4329739at2"/>
<gene>
    <name evidence="2" type="ORF">F7Q99_24075</name>
</gene>
<dbReference type="EMBL" id="WBOF01000001">
    <property type="protein sequence ID" value="MQS15261.1"/>
    <property type="molecule type" value="Genomic_DNA"/>
</dbReference>
<evidence type="ECO:0000313" key="3">
    <source>
        <dbReference type="Proteomes" id="UP000450000"/>
    </source>
</evidence>
<reference evidence="2 3" key="1">
    <citation type="submission" date="2019-09" db="EMBL/GenBank/DDBJ databases">
        <title>Genome Sequences of Streptomyces kaniharaensis ATCC 21070.</title>
        <authorList>
            <person name="Zhu W."/>
            <person name="De Crecy-Lagard V."/>
            <person name="Richards N.G."/>
        </authorList>
    </citation>
    <scope>NUCLEOTIDE SEQUENCE [LARGE SCALE GENOMIC DNA]</scope>
    <source>
        <strain evidence="2 3">SF-557</strain>
    </source>
</reference>
<sequence>MRTTTPRRWRSGTEPSNARSDLKLRYLLSLTFTPLFALATAAFAVWAANSPAYGAPSRGTLTGFAVACGLLTLFAAVDLVVVIRRRRTEL</sequence>
<protein>
    <submittedName>
        <fullName evidence="2">Uncharacterized protein</fullName>
    </submittedName>
</protein>
<evidence type="ECO:0000256" key="1">
    <source>
        <dbReference type="SAM" id="Phobius"/>
    </source>
</evidence>
<keyword evidence="1" id="KW-0472">Membrane</keyword>
<feature type="transmembrane region" description="Helical" evidence="1">
    <location>
        <begin position="26"/>
        <end position="48"/>
    </location>
</feature>
<accession>A0A6N7KUY3</accession>
<name>A0A6N7KUY3_9ACTN</name>
<evidence type="ECO:0000313" key="2">
    <source>
        <dbReference type="EMBL" id="MQS15261.1"/>
    </source>
</evidence>
<dbReference type="InterPro" id="IPR045924">
    <property type="entry name" value="DUF6343"/>
</dbReference>
<keyword evidence="1" id="KW-0812">Transmembrane</keyword>
<keyword evidence="1" id="KW-1133">Transmembrane helix</keyword>
<keyword evidence="3" id="KW-1185">Reference proteome</keyword>
<organism evidence="2 3">
    <name type="scientific">Streptomyces kaniharaensis</name>
    <dbReference type="NCBI Taxonomy" id="212423"/>
    <lineage>
        <taxon>Bacteria</taxon>
        <taxon>Bacillati</taxon>
        <taxon>Actinomycetota</taxon>
        <taxon>Actinomycetes</taxon>
        <taxon>Kitasatosporales</taxon>
        <taxon>Streptomycetaceae</taxon>
        <taxon>Streptomyces</taxon>
    </lineage>
</organism>
<dbReference type="Proteomes" id="UP000450000">
    <property type="component" value="Unassembled WGS sequence"/>
</dbReference>
<dbReference type="Pfam" id="PF19870">
    <property type="entry name" value="DUF6343"/>
    <property type="match status" value="1"/>
</dbReference>
<dbReference type="AlphaFoldDB" id="A0A6N7KUY3"/>
<comment type="caution">
    <text evidence="2">The sequence shown here is derived from an EMBL/GenBank/DDBJ whole genome shotgun (WGS) entry which is preliminary data.</text>
</comment>